<dbReference type="AlphaFoldDB" id="A0A2N9VV37"/>
<dbReference type="KEGG" id="pht:BLM14_24875"/>
<organism evidence="1 2">
    <name type="scientific">Phyllobacterium zundukense</name>
    <dbReference type="NCBI Taxonomy" id="1867719"/>
    <lineage>
        <taxon>Bacteria</taxon>
        <taxon>Pseudomonadati</taxon>
        <taxon>Pseudomonadota</taxon>
        <taxon>Alphaproteobacteria</taxon>
        <taxon>Hyphomicrobiales</taxon>
        <taxon>Phyllobacteriaceae</taxon>
        <taxon>Phyllobacterium</taxon>
    </lineage>
</organism>
<evidence type="ECO:0000313" key="2">
    <source>
        <dbReference type="Proteomes" id="UP000232163"/>
    </source>
</evidence>
<comment type="caution">
    <text evidence="1">The sequence shown here is derived from an EMBL/GenBank/DDBJ whole genome shotgun (WGS) entry which is preliminary data.</text>
</comment>
<reference evidence="2" key="1">
    <citation type="journal article" date="2017" name="Int J Environ Stud">
        <title>Does the Miocene-Pliocene relict legume Oxytropis triphylla form nitrogen-fixing nodules with a combination of bacterial strains?</title>
        <authorList>
            <person name="Safronova V."/>
            <person name="Belimov A."/>
            <person name="Sazanova A."/>
            <person name="Kuznetsova I."/>
            <person name="Popova J."/>
            <person name="Andronov E."/>
            <person name="Verkhozina A."/>
            <person name="Tikhonovich I."/>
        </authorList>
    </citation>
    <scope>NUCLEOTIDE SEQUENCE [LARGE SCALE GENOMIC DNA]</scope>
    <source>
        <strain evidence="2">Tri-38</strain>
    </source>
</reference>
<proteinExistence type="predicted"/>
<name>A0A2N9VV37_9HYPH</name>
<dbReference type="Proteomes" id="UP000232163">
    <property type="component" value="Unassembled WGS sequence"/>
</dbReference>
<evidence type="ECO:0000313" key="1">
    <source>
        <dbReference type="EMBL" id="PIO43355.1"/>
    </source>
</evidence>
<sequence>MYRQEGWERFDETSPDFTAEELARERIGFTTIGRYDQDRLQGLDRLDWRPFLEMASRLASI</sequence>
<protein>
    <submittedName>
        <fullName evidence="1">Uncharacterized protein</fullName>
    </submittedName>
</protein>
<dbReference type="EMBL" id="MZMT01000042">
    <property type="protein sequence ID" value="PIO43355.1"/>
    <property type="molecule type" value="Genomic_DNA"/>
</dbReference>
<accession>A0A2N9VV37</accession>
<dbReference type="RefSeq" id="WP_100002824.1">
    <property type="nucleotide sequence ID" value="NZ_CP017942.1"/>
</dbReference>
<gene>
    <name evidence="1" type="ORF">B5P45_18710</name>
</gene>
<keyword evidence="2" id="KW-1185">Reference proteome</keyword>